<evidence type="ECO:0000313" key="2">
    <source>
        <dbReference type="EMBL" id="KAJ8419825.1"/>
    </source>
</evidence>
<evidence type="ECO:0000256" key="1">
    <source>
        <dbReference type="SAM" id="MobiDB-lite"/>
    </source>
</evidence>
<evidence type="ECO:0000313" key="3">
    <source>
        <dbReference type="Proteomes" id="UP001153076"/>
    </source>
</evidence>
<dbReference type="AlphaFoldDB" id="A0A9Q1JIV7"/>
<feature type="compositionally biased region" description="Acidic residues" evidence="1">
    <location>
        <begin position="8"/>
        <end position="33"/>
    </location>
</feature>
<organism evidence="2 3">
    <name type="scientific">Carnegiea gigantea</name>
    <dbReference type="NCBI Taxonomy" id="171969"/>
    <lineage>
        <taxon>Eukaryota</taxon>
        <taxon>Viridiplantae</taxon>
        <taxon>Streptophyta</taxon>
        <taxon>Embryophyta</taxon>
        <taxon>Tracheophyta</taxon>
        <taxon>Spermatophyta</taxon>
        <taxon>Magnoliopsida</taxon>
        <taxon>eudicotyledons</taxon>
        <taxon>Gunneridae</taxon>
        <taxon>Pentapetalae</taxon>
        <taxon>Caryophyllales</taxon>
        <taxon>Cactineae</taxon>
        <taxon>Cactaceae</taxon>
        <taxon>Cactoideae</taxon>
        <taxon>Echinocereeae</taxon>
        <taxon>Carnegiea</taxon>
    </lineage>
</organism>
<gene>
    <name evidence="2" type="ORF">Cgig2_025011</name>
</gene>
<feature type="region of interest" description="Disordered" evidence="1">
    <location>
        <begin position="1"/>
        <end position="51"/>
    </location>
</feature>
<dbReference type="Proteomes" id="UP001153076">
    <property type="component" value="Unassembled WGS sequence"/>
</dbReference>
<proteinExistence type="predicted"/>
<protein>
    <submittedName>
        <fullName evidence="2">Uncharacterized protein</fullName>
    </submittedName>
</protein>
<dbReference type="OrthoDB" id="1939383at2759"/>
<accession>A0A9Q1JIV7</accession>
<reference evidence="2" key="1">
    <citation type="submission" date="2022-04" db="EMBL/GenBank/DDBJ databases">
        <title>Carnegiea gigantea Genome sequencing and assembly v2.</title>
        <authorList>
            <person name="Copetti D."/>
            <person name="Sanderson M.J."/>
            <person name="Burquez A."/>
            <person name="Wojciechowski M.F."/>
        </authorList>
    </citation>
    <scope>NUCLEOTIDE SEQUENCE</scope>
    <source>
        <strain evidence="2">SGP5-SGP5p</strain>
        <tissue evidence="2">Aerial part</tissue>
    </source>
</reference>
<sequence>MVSKEVEQVDDDSEGSDYDGGESECSEYEGGESEDSKQETMDEESDDNTNNFVESFNNAIIKHRVKPVYNMLEEIRKIVRSMFDSSWPSLDPSFEVRKKGMPEKHKRRESIAVMQLQGRVRYGSGTKRCENYKELGHNSLTCGKPMDANGNLIQKYKRKPKQNKGDQVGRPTKVQKITHASYLSYSHSIQPSSPSMMQL</sequence>
<name>A0A9Q1JIV7_9CARY</name>
<keyword evidence="3" id="KW-1185">Reference proteome</keyword>
<comment type="caution">
    <text evidence="2">The sequence shown here is derived from an EMBL/GenBank/DDBJ whole genome shotgun (WGS) entry which is preliminary data.</text>
</comment>
<dbReference type="EMBL" id="JAKOGI010004346">
    <property type="protein sequence ID" value="KAJ8419825.1"/>
    <property type="molecule type" value="Genomic_DNA"/>
</dbReference>